<gene>
    <name evidence="1" type="ORF">ERS852461_00687</name>
</gene>
<dbReference type="Proteomes" id="UP000095606">
    <property type="component" value="Unassembled WGS sequence"/>
</dbReference>
<name>A0A174GIZ8_9BACE</name>
<reference evidence="1 2" key="1">
    <citation type="submission" date="2015-09" db="EMBL/GenBank/DDBJ databases">
        <authorList>
            <consortium name="Pathogen Informatics"/>
        </authorList>
    </citation>
    <scope>NUCLEOTIDE SEQUENCE [LARGE SCALE GENOMIC DNA]</scope>
    <source>
        <strain evidence="1 2">2789STDY5834846</strain>
    </source>
</reference>
<dbReference type="GeneID" id="69590357"/>
<evidence type="ECO:0000313" key="2">
    <source>
        <dbReference type="Proteomes" id="UP000095606"/>
    </source>
</evidence>
<dbReference type="EMBL" id="CZAE01000002">
    <property type="protein sequence ID" value="CUO60950.1"/>
    <property type="molecule type" value="Genomic_DNA"/>
</dbReference>
<evidence type="ECO:0000313" key="1">
    <source>
        <dbReference type="EMBL" id="CUO60950.1"/>
    </source>
</evidence>
<protein>
    <submittedName>
        <fullName evidence="1">Uncharacterized protein</fullName>
    </submittedName>
</protein>
<dbReference type="AlphaFoldDB" id="A0A174GIZ8"/>
<sequence>MASKAVNNYITKRYERWLDYSLYHCGLAGIPDEATDVLNEVICSLLQKKNRLLDKLLETKKNGYTELDFFVLKMIKLNASSPTSQYRSRYKPLPVDGNVDYSRLDIEDIPDESEDRNTEILNKLHLVRDTFESLDLGPVAARVFEFHFFQDGNFSDWEGPETLKQLYEIYNGVQELIRKKINGSSLF</sequence>
<accession>A0A174GIZ8</accession>
<organism evidence="1 2">
    <name type="scientific">Bacteroides faecis</name>
    <dbReference type="NCBI Taxonomy" id="674529"/>
    <lineage>
        <taxon>Bacteria</taxon>
        <taxon>Pseudomonadati</taxon>
        <taxon>Bacteroidota</taxon>
        <taxon>Bacteroidia</taxon>
        <taxon>Bacteroidales</taxon>
        <taxon>Bacteroidaceae</taxon>
        <taxon>Bacteroides</taxon>
    </lineage>
</organism>
<dbReference type="PATRIC" id="fig|818.29.peg.4690"/>
<dbReference type="RefSeq" id="WP_055268866.1">
    <property type="nucleotide sequence ID" value="NZ_CP081916.1"/>
</dbReference>
<proteinExistence type="predicted"/>